<sequence length="76" mass="8934">MPYEYVHFEKVEDKPKTSVWSCRNNNSEEELGVVKWYAPWRCYCYFPTVQAVYSPGCLVDINDFIASQMKARVSND</sequence>
<proteinExistence type="predicted"/>
<dbReference type="AlphaFoldDB" id="A0A0F9EQV6"/>
<gene>
    <name evidence="1" type="ORF">LCGC14_2045000</name>
</gene>
<name>A0A0F9EQV6_9ZZZZ</name>
<evidence type="ECO:0000313" key="1">
    <source>
        <dbReference type="EMBL" id="KKL76429.1"/>
    </source>
</evidence>
<accession>A0A0F9EQV6</accession>
<dbReference type="EMBL" id="LAZR01024048">
    <property type="protein sequence ID" value="KKL76429.1"/>
    <property type="molecule type" value="Genomic_DNA"/>
</dbReference>
<comment type="caution">
    <text evidence="1">The sequence shown here is derived from an EMBL/GenBank/DDBJ whole genome shotgun (WGS) entry which is preliminary data.</text>
</comment>
<reference evidence="1" key="1">
    <citation type="journal article" date="2015" name="Nature">
        <title>Complex archaea that bridge the gap between prokaryotes and eukaryotes.</title>
        <authorList>
            <person name="Spang A."/>
            <person name="Saw J.H."/>
            <person name="Jorgensen S.L."/>
            <person name="Zaremba-Niedzwiedzka K."/>
            <person name="Martijn J."/>
            <person name="Lind A.E."/>
            <person name="van Eijk R."/>
            <person name="Schleper C."/>
            <person name="Guy L."/>
            <person name="Ettema T.J."/>
        </authorList>
    </citation>
    <scope>NUCLEOTIDE SEQUENCE</scope>
</reference>
<organism evidence="1">
    <name type="scientific">marine sediment metagenome</name>
    <dbReference type="NCBI Taxonomy" id="412755"/>
    <lineage>
        <taxon>unclassified sequences</taxon>
        <taxon>metagenomes</taxon>
        <taxon>ecological metagenomes</taxon>
    </lineage>
</organism>
<protein>
    <submittedName>
        <fullName evidence="1">Uncharacterized protein</fullName>
    </submittedName>
</protein>